<evidence type="ECO:0000259" key="7">
    <source>
        <dbReference type="PROSITE" id="PS50071"/>
    </source>
</evidence>
<feature type="non-terminal residue" evidence="8">
    <location>
        <position position="1"/>
    </location>
</feature>
<dbReference type="PROSITE" id="PS50071">
    <property type="entry name" value="HOMEOBOX_2"/>
    <property type="match status" value="1"/>
</dbReference>
<dbReference type="Pfam" id="PF00046">
    <property type="entry name" value="Homeodomain"/>
    <property type="match status" value="1"/>
</dbReference>
<dbReference type="OrthoDB" id="6159439at2759"/>
<dbReference type="PANTHER" id="PTHR46294">
    <property type="entry name" value="SEGMENTATION PROTEIN EVEN-SKIPPED"/>
    <property type="match status" value="1"/>
</dbReference>
<dbReference type="GO" id="GO:0000978">
    <property type="term" value="F:RNA polymerase II cis-regulatory region sequence-specific DNA binding"/>
    <property type="evidence" value="ECO:0007669"/>
    <property type="project" value="TreeGrafter"/>
</dbReference>
<evidence type="ECO:0000313" key="9">
    <source>
        <dbReference type="Proteomes" id="UP000541332"/>
    </source>
</evidence>
<dbReference type="Gene3D" id="1.10.10.60">
    <property type="entry name" value="Homeodomain-like"/>
    <property type="match status" value="1"/>
</dbReference>
<feature type="domain" description="Homeobox" evidence="7">
    <location>
        <begin position="173"/>
        <end position="233"/>
    </location>
</feature>
<dbReference type="EMBL" id="VWYH01009425">
    <property type="protein sequence ID" value="NXW93399.1"/>
    <property type="molecule type" value="Genomic_DNA"/>
</dbReference>
<gene>
    <name evidence="8" type="primary">Evx2</name>
    <name evidence="8" type="ORF">ALOBEC_R04768</name>
</gene>
<evidence type="ECO:0000256" key="1">
    <source>
        <dbReference type="ARBA" id="ARBA00004123"/>
    </source>
</evidence>
<reference evidence="8 9" key="1">
    <citation type="submission" date="2020-02" db="EMBL/GenBank/DDBJ databases">
        <title>Bird 10,000 Genomes (B10K) Project - Family phase.</title>
        <authorList>
            <person name="Zhang G."/>
        </authorList>
    </citation>
    <scope>NUCLEOTIDE SEQUENCE [LARGE SCALE GENOMIC DNA]</scope>
    <source>
        <strain evidence="8">B10K-DU-006-06</strain>
    </source>
</reference>
<feature type="non-terminal residue" evidence="8">
    <location>
        <position position="233"/>
    </location>
</feature>
<comment type="similarity">
    <text evidence="3">Belongs to the even-skipped homeobox family.</text>
</comment>
<feature type="compositionally biased region" description="Low complexity" evidence="6">
    <location>
        <begin position="146"/>
        <end position="160"/>
    </location>
</feature>
<keyword evidence="4 5" id="KW-0238">DNA-binding</keyword>
<keyword evidence="4 5" id="KW-0371">Homeobox</keyword>
<evidence type="ECO:0000256" key="2">
    <source>
        <dbReference type="ARBA" id="ARBA00022473"/>
    </source>
</evidence>
<dbReference type="InterPro" id="IPR009057">
    <property type="entry name" value="Homeodomain-like_sf"/>
</dbReference>
<dbReference type="GO" id="GO:0005634">
    <property type="term" value="C:nucleus"/>
    <property type="evidence" value="ECO:0007669"/>
    <property type="project" value="UniProtKB-SubCell"/>
</dbReference>
<feature type="compositionally biased region" description="Polar residues" evidence="6">
    <location>
        <begin position="128"/>
        <end position="145"/>
    </location>
</feature>
<proteinExistence type="inferred from homology"/>
<sequence>MMERIRKEMILMERGLHSPTAGKRLSNLSDSAGNAVLEALENSPHSGRLSPRLTAASLHSAIGDISTKGKFEIDTLFNLQHPSSESTVSSEIPPSDSRKKISLYSEVAQEADMNSDVEVGCSALRSPASLTSSQLKENSNKGYTESSPAPSTPAAAPAASIGSLHSGSAAGADQVRRYRTAFTREQIARLEKEFYRENYVSRPRRCELAAALNLPETTIKVQRSPRPAEPPRP</sequence>
<evidence type="ECO:0000256" key="4">
    <source>
        <dbReference type="PROSITE-ProRule" id="PRU00108"/>
    </source>
</evidence>
<evidence type="ECO:0000313" key="8">
    <source>
        <dbReference type="EMBL" id="NXW93399.1"/>
    </source>
</evidence>
<protein>
    <submittedName>
        <fullName evidence="8">EVX2 protein</fullName>
    </submittedName>
</protein>
<dbReference type="SMART" id="SM00389">
    <property type="entry name" value="HOX"/>
    <property type="match status" value="1"/>
</dbReference>
<dbReference type="InterPro" id="IPR052002">
    <property type="entry name" value="Even-skipped_HD"/>
</dbReference>
<dbReference type="CDD" id="cd00086">
    <property type="entry name" value="homeodomain"/>
    <property type="match status" value="1"/>
</dbReference>
<comment type="caution">
    <text evidence="8">The sequence shown here is derived from an EMBL/GenBank/DDBJ whole genome shotgun (WGS) entry which is preliminary data.</text>
</comment>
<dbReference type="AlphaFoldDB" id="A0A7L4G3S2"/>
<evidence type="ECO:0000256" key="3">
    <source>
        <dbReference type="ARBA" id="ARBA00038449"/>
    </source>
</evidence>
<comment type="subcellular location">
    <subcellularLocation>
        <location evidence="1 4 5">Nucleus</location>
    </subcellularLocation>
</comment>
<name>A0A7L4G3S2_9COLU</name>
<dbReference type="SUPFAM" id="SSF46689">
    <property type="entry name" value="Homeodomain-like"/>
    <property type="match status" value="1"/>
</dbReference>
<keyword evidence="2" id="KW-0217">Developmental protein</keyword>
<dbReference type="PANTHER" id="PTHR46294:SF1">
    <property type="entry name" value="HOMEOBOX EVEN-SKIPPED HOMOLOG PROTEIN 2"/>
    <property type="match status" value="1"/>
</dbReference>
<evidence type="ECO:0000256" key="5">
    <source>
        <dbReference type="RuleBase" id="RU000682"/>
    </source>
</evidence>
<feature type="region of interest" description="Disordered" evidence="6">
    <location>
        <begin position="128"/>
        <end position="172"/>
    </location>
</feature>
<dbReference type="InterPro" id="IPR001356">
    <property type="entry name" value="HD"/>
</dbReference>
<accession>A0A7L4G3S2</accession>
<organism evidence="8 9">
    <name type="scientific">Pampusana beccarii</name>
    <name type="common">Western bronze ground-dove</name>
    <dbReference type="NCBI Taxonomy" id="2953425"/>
    <lineage>
        <taxon>Eukaryota</taxon>
        <taxon>Metazoa</taxon>
        <taxon>Chordata</taxon>
        <taxon>Craniata</taxon>
        <taxon>Vertebrata</taxon>
        <taxon>Euteleostomi</taxon>
        <taxon>Archelosauria</taxon>
        <taxon>Archosauria</taxon>
        <taxon>Dinosauria</taxon>
        <taxon>Saurischia</taxon>
        <taxon>Theropoda</taxon>
        <taxon>Coelurosauria</taxon>
        <taxon>Aves</taxon>
        <taxon>Neognathae</taxon>
        <taxon>Neoaves</taxon>
        <taxon>Columbimorphae</taxon>
        <taxon>Columbiformes</taxon>
        <taxon>Columbidae</taxon>
        <taxon>Pampusana</taxon>
    </lineage>
</organism>
<keyword evidence="4 5" id="KW-0539">Nucleus</keyword>
<keyword evidence="9" id="KW-1185">Reference proteome</keyword>
<dbReference type="GO" id="GO:0000981">
    <property type="term" value="F:DNA-binding transcription factor activity, RNA polymerase II-specific"/>
    <property type="evidence" value="ECO:0007669"/>
    <property type="project" value="TreeGrafter"/>
</dbReference>
<evidence type="ECO:0000256" key="6">
    <source>
        <dbReference type="SAM" id="MobiDB-lite"/>
    </source>
</evidence>
<dbReference type="Proteomes" id="UP000541332">
    <property type="component" value="Unassembled WGS sequence"/>
</dbReference>